<evidence type="ECO:0000313" key="3">
    <source>
        <dbReference type="Proteomes" id="UP001224418"/>
    </source>
</evidence>
<name>A0ABU0JUC6_HATLI</name>
<evidence type="ECO:0000259" key="1">
    <source>
        <dbReference type="Pfam" id="PF07561"/>
    </source>
</evidence>
<feature type="domain" description="DUF1540" evidence="1">
    <location>
        <begin position="79"/>
        <end position="117"/>
    </location>
</feature>
<sequence>MRVDLNCSATNCVNNQAGLCSANTISIKGKKAKTAEQTKCETFKEGSIYNSLASMGNLNVGGTIKQVFNTDEIEMTPNVHCDVDNCVYNIKNLCTAPGLVIKGNESTNSKETYCQTFIKEKRDK</sequence>
<keyword evidence="3" id="KW-1185">Reference proteome</keyword>
<organism evidence="2 3">
    <name type="scientific">Hathewaya limosa</name>
    <name type="common">Clostridium limosum</name>
    <dbReference type="NCBI Taxonomy" id="1536"/>
    <lineage>
        <taxon>Bacteria</taxon>
        <taxon>Bacillati</taxon>
        <taxon>Bacillota</taxon>
        <taxon>Clostridia</taxon>
        <taxon>Eubacteriales</taxon>
        <taxon>Clostridiaceae</taxon>
        <taxon>Hathewaya</taxon>
    </lineage>
</organism>
<protein>
    <recommendedName>
        <fullName evidence="1">DUF1540 domain-containing protein</fullName>
    </recommendedName>
</protein>
<gene>
    <name evidence="2" type="ORF">QOZ93_002459</name>
</gene>
<feature type="domain" description="DUF1540" evidence="1">
    <location>
        <begin position="6"/>
        <end position="43"/>
    </location>
</feature>
<accession>A0ABU0JUC6</accession>
<dbReference type="InterPro" id="IPR011437">
    <property type="entry name" value="DUF1540"/>
</dbReference>
<dbReference type="Pfam" id="PF07561">
    <property type="entry name" value="DUF1540"/>
    <property type="match status" value="2"/>
</dbReference>
<dbReference type="Proteomes" id="UP001224418">
    <property type="component" value="Unassembled WGS sequence"/>
</dbReference>
<comment type="caution">
    <text evidence="2">The sequence shown here is derived from an EMBL/GenBank/DDBJ whole genome shotgun (WGS) entry which is preliminary data.</text>
</comment>
<dbReference type="RefSeq" id="WP_307356812.1">
    <property type="nucleotide sequence ID" value="NZ_BAAACJ010000034.1"/>
</dbReference>
<dbReference type="EMBL" id="JAUSWN010000026">
    <property type="protein sequence ID" value="MDQ0480709.1"/>
    <property type="molecule type" value="Genomic_DNA"/>
</dbReference>
<reference evidence="2 3" key="1">
    <citation type="submission" date="2023-07" db="EMBL/GenBank/DDBJ databases">
        <title>Genomic Encyclopedia of Type Strains, Phase IV (KMG-IV): sequencing the most valuable type-strain genomes for metagenomic binning, comparative biology and taxonomic classification.</title>
        <authorList>
            <person name="Goeker M."/>
        </authorList>
    </citation>
    <scope>NUCLEOTIDE SEQUENCE [LARGE SCALE GENOMIC DNA]</scope>
    <source>
        <strain evidence="2 3">DSM 1400</strain>
    </source>
</reference>
<proteinExistence type="predicted"/>
<evidence type="ECO:0000313" key="2">
    <source>
        <dbReference type="EMBL" id="MDQ0480709.1"/>
    </source>
</evidence>